<evidence type="ECO:0000313" key="12">
    <source>
        <dbReference type="Proteomes" id="UP000682892"/>
    </source>
</evidence>
<keyword evidence="7" id="KW-0496">Mitochondrion</keyword>
<keyword evidence="5" id="KW-0999">Mitochondrion inner membrane</keyword>
<reference evidence="11" key="3">
    <citation type="submission" date="2012-09" db="EMBL/GenBank/DDBJ databases">
        <authorList>
            <consortium name="VectorBase"/>
        </authorList>
    </citation>
    <scope>NUCLEOTIDE SEQUENCE</scope>
    <source>
        <strain evidence="11">Liverpool</strain>
    </source>
</reference>
<evidence type="ECO:0000256" key="2">
    <source>
        <dbReference type="ARBA" id="ARBA00007570"/>
    </source>
</evidence>
<evidence type="ECO:0000256" key="3">
    <source>
        <dbReference type="ARBA" id="ARBA00013934"/>
    </source>
</evidence>
<dbReference type="InterPro" id="IPR009792">
    <property type="entry name" value="TMEM242"/>
</dbReference>
<name>A0A1S4F468_AEDAE</name>
<dbReference type="Proteomes" id="UP000682892">
    <property type="component" value="Chromosome 1"/>
</dbReference>
<keyword evidence="4 10" id="KW-0812">Transmembrane</keyword>
<evidence type="ECO:0000256" key="8">
    <source>
        <dbReference type="ARBA" id="ARBA00023136"/>
    </source>
</evidence>
<comment type="function">
    <text evidence="9">Scaffold protein that participates in the c-ring assembly of mitochondrial ATP synthase (F(1)F(0) ATP synthase or complex V) by facilitating the membrane insertion and oligomer formation of the subunit c/ATP5MC3. Participates in the incorporation of the c-ring into vestigial complexes. Additionally influences the incorporation of subunits MT-ATP6, MT-ATP8, ATP5MJ, and ATP5MK in the ATP synthase.</text>
</comment>
<evidence type="ECO:0000256" key="5">
    <source>
        <dbReference type="ARBA" id="ARBA00022792"/>
    </source>
</evidence>
<keyword evidence="6 10" id="KW-1133">Transmembrane helix</keyword>
<feature type="transmembrane region" description="Helical" evidence="10">
    <location>
        <begin position="23"/>
        <end position="43"/>
    </location>
</feature>
<feature type="transmembrane region" description="Helical" evidence="10">
    <location>
        <begin position="79"/>
        <end position="99"/>
    </location>
</feature>
<dbReference type="PANTHER" id="PTHR13141:SF4">
    <property type="entry name" value="TRANSMEMBRANE PROTEIN 242"/>
    <property type="match status" value="1"/>
</dbReference>
<dbReference type="PANTHER" id="PTHR13141">
    <property type="entry name" value="TRANSMEMBRANE PROTEIN 242"/>
    <property type="match status" value="1"/>
</dbReference>
<protein>
    <recommendedName>
        <fullName evidence="3">Transmembrane protein 242</fullName>
    </recommendedName>
</protein>
<gene>
    <name evidence="11" type="ORF">AaeL_AAEL003270</name>
</gene>
<evidence type="ECO:0000256" key="7">
    <source>
        <dbReference type="ARBA" id="ARBA00023128"/>
    </source>
</evidence>
<evidence type="ECO:0000256" key="4">
    <source>
        <dbReference type="ARBA" id="ARBA00022692"/>
    </source>
</evidence>
<evidence type="ECO:0000256" key="1">
    <source>
        <dbReference type="ARBA" id="ARBA00004448"/>
    </source>
</evidence>
<comment type="subcellular location">
    <subcellularLocation>
        <location evidence="1">Mitochondrion inner membrane</location>
        <topology evidence="1">Multi-pass membrane protein</topology>
    </subcellularLocation>
</comment>
<comment type="similarity">
    <text evidence="2">Belongs to the TMEM242 family.</text>
</comment>
<proteinExistence type="inferred from homology"/>
<dbReference type="OMA" id="RSPEWFN"/>
<dbReference type="Pfam" id="PF07096">
    <property type="entry name" value="DUF1358"/>
    <property type="match status" value="1"/>
</dbReference>
<accession>A0A1S4F468</accession>
<evidence type="ECO:0000313" key="11">
    <source>
        <dbReference type="EMBL" id="EAT45467.1"/>
    </source>
</evidence>
<dbReference type="HOGENOM" id="CLU_638136_0_0_1"/>
<dbReference type="KEGG" id="aag:5577619"/>
<organism evidence="11 12">
    <name type="scientific">Aedes aegypti</name>
    <name type="common">Yellowfever mosquito</name>
    <name type="synonym">Culex aegypti</name>
    <dbReference type="NCBI Taxonomy" id="7159"/>
    <lineage>
        <taxon>Eukaryota</taxon>
        <taxon>Metazoa</taxon>
        <taxon>Ecdysozoa</taxon>
        <taxon>Arthropoda</taxon>
        <taxon>Hexapoda</taxon>
        <taxon>Insecta</taxon>
        <taxon>Pterygota</taxon>
        <taxon>Neoptera</taxon>
        <taxon>Endopterygota</taxon>
        <taxon>Diptera</taxon>
        <taxon>Nematocera</taxon>
        <taxon>Culicoidea</taxon>
        <taxon>Culicidae</taxon>
        <taxon>Culicinae</taxon>
        <taxon>Aedini</taxon>
        <taxon>Aedes</taxon>
        <taxon>Stegomyia</taxon>
    </lineage>
</organism>
<dbReference type="AlphaFoldDB" id="A0A1S4F468"/>
<reference evidence="11" key="2">
    <citation type="journal article" date="2007" name="Science">
        <title>Genome sequence of Aedes aegypti, a major arbovirus vector.</title>
        <authorList>
            <person name="Nene V."/>
            <person name="Wortman J.R."/>
            <person name="Lawson D."/>
            <person name="Haas B."/>
            <person name="Kodira C."/>
            <person name="Tu Z.J."/>
            <person name="Loftus B."/>
            <person name="Xi Z."/>
            <person name="Megy K."/>
            <person name="Grabherr M."/>
            <person name="Ren Q."/>
            <person name="Zdobnov E.M."/>
            <person name="Lobo N.F."/>
            <person name="Campbell K.S."/>
            <person name="Brown S.E."/>
            <person name="Bonaldo M.F."/>
            <person name="Zhu J."/>
            <person name="Sinkins S.P."/>
            <person name="Hogenkamp D.G."/>
            <person name="Amedeo P."/>
            <person name="Arensburger P."/>
            <person name="Atkinson P.W."/>
            <person name="Bidwell S."/>
            <person name="Biedler J."/>
            <person name="Birney E."/>
            <person name="Bruggner R.V."/>
            <person name="Costas J."/>
            <person name="Coy M.R."/>
            <person name="Crabtree J."/>
            <person name="Crawford M."/>
            <person name="Debruyn B."/>
            <person name="Decaprio D."/>
            <person name="Eiglmeier K."/>
            <person name="Eisenstadt E."/>
            <person name="El-Dorry H."/>
            <person name="Gelbart W.M."/>
            <person name="Gomes S.L."/>
            <person name="Hammond M."/>
            <person name="Hannick L.I."/>
            <person name="Hogan J.R."/>
            <person name="Holmes M.H."/>
            <person name="Jaffe D."/>
            <person name="Johnston J.S."/>
            <person name="Kennedy R.C."/>
            <person name="Koo H."/>
            <person name="Kravitz S."/>
            <person name="Kriventseva E.V."/>
            <person name="Kulp D."/>
            <person name="Labutti K."/>
            <person name="Lee E."/>
            <person name="Li S."/>
            <person name="Lovin D.D."/>
            <person name="Mao C."/>
            <person name="Mauceli E."/>
            <person name="Menck C.F."/>
            <person name="Miller J.R."/>
            <person name="Montgomery P."/>
            <person name="Mori A."/>
            <person name="Nascimento A.L."/>
            <person name="Naveira H.F."/>
            <person name="Nusbaum C."/>
            <person name="O'leary S."/>
            <person name="Orvis J."/>
            <person name="Pertea M."/>
            <person name="Quesneville H."/>
            <person name="Reidenbach K.R."/>
            <person name="Rogers Y.H."/>
            <person name="Roth C.W."/>
            <person name="Schneider J.R."/>
            <person name="Schatz M."/>
            <person name="Shumway M."/>
            <person name="Stanke M."/>
            <person name="Stinson E.O."/>
            <person name="Tubio J.M."/>
            <person name="Vanzee J.P."/>
            <person name="Verjovski-Almeida S."/>
            <person name="Werner D."/>
            <person name="White O."/>
            <person name="Wyder S."/>
            <person name="Zeng Q."/>
            <person name="Zhao Q."/>
            <person name="Zhao Y."/>
            <person name="Hill C.A."/>
            <person name="Raikhel A.S."/>
            <person name="Soares M.B."/>
            <person name="Knudson D.L."/>
            <person name="Lee N.H."/>
            <person name="Galagan J."/>
            <person name="Salzberg S.L."/>
            <person name="Paulsen I.T."/>
            <person name="Dimopoulos G."/>
            <person name="Collins F.H."/>
            <person name="Birren B."/>
            <person name="Fraser-Liggett C.M."/>
            <person name="Severson D.W."/>
        </authorList>
    </citation>
    <scope>NUCLEOTIDE SEQUENCE [LARGE SCALE GENOMIC DNA]</scope>
    <source>
        <strain evidence="11">Liverpool</strain>
    </source>
</reference>
<dbReference type="EMBL" id="CH477267">
    <property type="protein sequence ID" value="EAT45467.1"/>
    <property type="molecule type" value="Genomic_DNA"/>
</dbReference>
<keyword evidence="8 10" id="KW-0472">Membrane</keyword>
<sequence>MEHPAGSEPGLHRTEMSDEERKFRYRASAFLAGVAGIAAVAGFSKTIMTAKKSDPQFFERGVQGSIAMQETGASLAMRALGWGTLYAFLGTGTICYGIWKLTGASNMQEFRESIGNIFPRIPKNDPPRSRTEFDGLTDLMKYLSTWDRKEK</sequence>
<dbReference type="OrthoDB" id="2378895at2759"/>
<reference evidence="11" key="1">
    <citation type="submission" date="2005-10" db="EMBL/GenBank/DDBJ databases">
        <authorList>
            <person name="Loftus B.J."/>
            <person name="Nene V.M."/>
            <person name="Hannick L.I."/>
            <person name="Bidwell S."/>
            <person name="Haas B."/>
            <person name="Amedeo P."/>
            <person name="Orvis J."/>
            <person name="Wortman J.R."/>
            <person name="White O.R."/>
            <person name="Salzberg S."/>
            <person name="Shumway M."/>
            <person name="Koo H."/>
            <person name="Zhao Y."/>
            <person name="Holmes M."/>
            <person name="Miller J."/>
            <person name="Schatz M."/>
            <person name="Pop M."/>
            <person name="Pai G."/>
            <person name="Utterback T."/>
            <person name="Rogers Y.-H."/>
            <person name="Kravitz S."/>
            <person name="Fraser C.M."/>
        </authorList>
    </citation>
    <scope>NUCLEOTIDE SEQUENCE</scope>
    <source>
        <strain evidence="11">Liverpool</strain>
    </source>
</reference>
<evidence type="ECO:0000256" key="6">
    <source>
        <dbReference type="ARBA" id="ARBA00022989"/>
    </source>
</evidence>
<dbReference type="GO" id="GO:0005743">
    <property type="term" value="C:mitochondrial inner membrane"/>
    <property type="evidence" value="ECO:0007669"/>
    <property type="project" value="UniProtKB-SubCell"/>
</dbReference>
<evidence type="ECO:0000256" key="9">
    <source>
        <dbReference type="ARBA" id="ARBA00045905"/>
    </source>
</evidence>
<evidence type="ECO:0000256" key="10">
    <source>
        <dbReference type="SAM" id="Phobius"/>
    </source>
</evidence>